<proteinExistence type="predicted"/>
<protein>
    <submittedName>
        <fullName evidence="1">Uncharacterized protein</fullName>
    </submittedName>
</protein>
<dbReference type="AlphaFoldDB" id="A0A0B6YKU9"/>
<dbReference type="EMBL" id="HACG01009260">
    <property type="protein sequence ID" value="CEK56125.1"/>
    <property type="molecule type" value="Transcribed_RNA"/>
</dbReference>
<accession>A0A0B6YKU9</accession>
<sequence length="49" mass="5242">PENAPLGSSQVSDITSAVSPSGEDLKFPLLGSDHNQNHLLLVFSLKPQR</sequence>
<reference evidence="1" key="1">
    <citation type="submission" date="2014-12" db="EMBL/GenBank/DDBJ databases">
        <title>Insight into the proteome of Arion vulgaris.</title>
        <authorList>
            <person name="Aradska J."/>
            <person name="Bulat T."/>
            <person name="Smidak R."/>
            <person name="Sarate P."/>
            <person name="Gangsoo J."/>
            <person name="Sialana F."/>
            <person name="Bilban M."/>
            <person name="Lubec G."/>
        </authorList>
    </citation>
    <scope>NUCLEOTIDE SEQUENCE</scope>
    <source>
        <tissue evidence="1">Skin</tissue>
    </source>
</reference>
<organism evidence="1">
    <name type="scientific">Arion vulgaris</name>
    <dbReference type="NCBI Taxonomy" id="1028688"/>
    <lineage>
        <taxon>Eukaryota</taxon>
        <taxon>Metazoa</taxon>
        <taxon>Spiralia</taxon>
        <taxon>Lophotrochozoa</taxon>
        <taxon>Mollusca</taxon>
        <taxon>Gastropoda</taxon>
        <taxon>Heterobranchia</taxon>
        <taxon>Euthyneura</taxon>
        <taxon>Panpulmonata</taxon>
        <taxon>Eupulmonata</taxon>
        <taxon>Stylommatophora</taxon>
        <taxon>Helicina</taxon>
        <taxon>Arionoidea</taxon>
        <taxon>Arionidae</taxon>
        <taxon>Arion</taxon>
    </lineage>
</organism>
<feature type="non-terminal residue" evidence="1">
    <location>
        <position position="1"/>
    </location>
</feature>
<name>A0A0B6YKU9_9EUPU</name>
<evidence type="ECO:0000313" key="1">
    <source>
        <dbReference type="EMBL" id="CEK56125.1"/>
    </source>
</evidence>
<gene>
    <name evidence="1" type="primary">ORF26861</name>
</gene>